<evidence type="ECO:0000256" key="4">
    <source>
        <dbReference type="PROSITE-ProRule" id="PRU00175"/>
    </source>
</evidence>
<dbReference type="SUPFAM" id="SSF57850">
    <property type="entry name" value="RING/U-box"/>
    <property type="match status" value="1"/>
</dbReference>
<keyword evidence="3" id="KW-0862">Zinc</keyword>
<protein>
    <submittedName>
        <fullName evidence="7">RING-type domain-containing protein</fullName>
    </submittedName>
</protein>
<dbReference type="InterPro" id="IPR027370">
    <property type="entry name" value="Znf-RING_euk"/>
</dbReference>
<dbReference type="InterPro" id="IPR017907">
    <property type="entry name" value="Znf_RING_CS"/>
</dbReference>
<feature type="domain" description="RING-type" evidence="6">
    <location>
        <begin position="270"/>
        <end position="309"/>
    </location>
</feature>
<feature type="region of interest" description="Disordered" evidence="5">
    <location>
        <begin position="417"/>
        <end position="506"/>
    </location>
</feature>
<keyword evidence="1" id="KW-0479">Metal-binding</keyword>
<evidence type="ECO:0000259" key="6">
    <source>
        <dbReference type="PROSITE" id="PS50089"/>
    </source>
</evidence>
<dbReference type="Gene3D" id="4.10.1000.40">
    <property type="match status" value="1"/>
</dbReference>
<feature type="compositionally biased region" description="Low complexity" evidence="5">
    <location>
        <begin position="469"/>
        <end position="484"/>
    </location>
</feature>
<dbReference type="SMART" id="SM00184">
    <property type="entry name" value="RING"/>
    <property type="match status" value="1"/>
</dbReference>
<dbReference type="PROSITE" id="PS00518">
    <property type="entry name" value="ZF_RING_1"/>
    <property type="match status" value="1"/>
</dbReference>
<keyword evidence="2 4" id="KW-0863">Zinc-finger</keyword>
<evidence type="ECO:0000256" key="3">
    <source>
        <dbReference type="ARBA" id="ARBA00022833"/>
    </source>
</evidence>
<feature type="compositionally biased region" description="Basic and acidic residues" evidence="5">
    <location>
        <begin position="418"/>
        <end position="435"/>
    </location>
</feature>
<feature type="compositionally biased region" description="Low complexity" evidence="5">
    <location>
        <begin position="497"/>
        <end position="506"/>
    </location>
</feature>
<dbReference type="InterPro" id="IPR013083">
    <property type="entry name" value="Znf_RING/FYVE/PHD"/>
</dbReference>
<evidence type="ECO:0000313" key="7">
    <source>
        <dbReference type="WBParaSite" id="MCU_002621-RA"/>
    </source>
</evidence>
<proteinExistence type="predicted"/>
<dbReference type="Gene3D" id="3.30.40.10">
    <property type="entry name" value="Zinc/RING finger domain, C3HC4 (zinc finger)"/>
    <property type="match status" value="1"/>
</dbReference>
<name>A0A5K3ERY1_MESCO</name>
<evidence type="ECO:0000256" key="2">
    <source>
        <dbReference type="ARBA" id="ARBA00022771"/>
    </source>
</evidence>
<dbReference type="Pfam" id="PF13445">
    <property type="entry name" value="zf-RING_UBOX"/>
    <property type="match status" value="1"/>
</dbReference>
<accession>A0A5K3ERY1</accession>
<dbReference type="InterPro" id="IPR001841">
    <property type="entry name" value="Znf_RING"/>
</dbReference>
<evidence type="ECO:0000256" key="5">
    <source>
        <dbReference type="SAM" id="MobiDB-lite"/>
    </source>
</evidence>
<dbReference type="PANTHER" id="PTHR25462:SF296">
    <property type="entry name" value="MEIOTIC P26, ISOFORM F"/>
    <property type="match status" value="1"/>
</dbReference>
<dbReference type="WBParaSite" id="MCU_002621-RA">
    <property type="protein sequence ID" value="MCU_002621-RA"/>
    <property type="gene ID" value="MCU_002621"/>
</dbReference>
<dbReference type="GO" id="GO:0008270">
    <property type="term" value="F:zinc ion binding"/>
    <property type="evidence" value="ECO:0007669"/>
    <property type="project" value="UniProtKB-KW"/>
</dbReference>
<sequence>KNRSRIYKPPVFPYEPIGLRPGFSVLHPLLEESILSHSLLDHTMGSKRTTGGSGNVSKTDTDLFSGHAGWERGIFRPPPPEFNLDDDIEAWIETMDDYLRYEEPACRSRELMRGLAAPARRIASMAGCSGETPYEQLLDKLSQLFVEKTEDSQLKLLSRCYRAGERVVDYMADVYDLVQKCYPGTPPESLTVAFVLKGLPAEIGKRHATLLPQSITEVERVLSADPDLGVNGYSTILKMEEPGHCSPVQSSDTGETPTSLIEDIKNLLECSICKERFDDPRMLPCQHSFCHNCLRNLELRNNLVCPICRKRYSPASLRSCLVLNNLLEISTKYSCLDVPRTATPPMPADRTGTSGGSHNYLSSDFDHHDDEYESDVYNFSDDDFSTDDYEYEHDFFHHDFSDIINYVEAAMNSARIRGTPDRLDHEERRDGRGRDATPSGLVDGLIAADVSSPRGHRPRNRGGRGGNSGTAAPPAAAAASSSAATQRRGAVRHRNSARTSTRTSRWGTSDKIFRRCADWPHCNLGDRCAYTHPHRRCRNPEPCQFGDTCCFLHPEDYALLRY</sequence>
<dbReference type="AlphaFoldDB" id="A0A5K3ERY1"/>
<organism evidence="7">
    <name type="scientific">Mesocestoides corti</name>
    <name type="common">Flatworm</name>
    <dbReference type="NCBI Taxonomy" id="53468"/>
    <lineage>
        <taxon>Eukaryota</taxon>
        <taxon>Metazoa</taxon>
        <taxon>Spiralia</taxon>
        <taxon>Lophotrochozoa</taxon>
        <taxon>Platyhelminthes</taxon>
        <taxon>Cestoda</taxon>
        <taxon>Eucestoda</taxon>
        <taxon>Cyclophyllidea</taxon>
        <taxon>Mesocestoididae</taxon>
        <taxon>Mesocestoides</taxon>
    </lineage>
</organism>
<dbReference type="PANTHER" id="PTHR25462">
    <property type="entry name" value="BONUS, ISOFORM C-RELATED"/>
    <property type="match status" value="1"/>
</dbReference>
<reference evidence="7" key="1">
    <citation type="submission" date="2019-11" db="UniProtKB">
        <authorList>
            <consortium name="WormBaseParasite"/>
        </authorList>
    </citation>
    <scope>IDENTIFICATION</scope>
</reference>
<evidence type="ECO:0000256" key="1">
    <source>
        <dbReference type="ARBA" id="ARBA00022723"/>
    </source>
</evidence>
<dbReference type="InterPro" id="IPR047153">
    <property type="entry name" value="TRIM45/56/19-like"/>
</dbReference>
<dbReference type="PROSITE" id="PS50089">
    <property type="entry name" value="ZF_RING_2"/>
    <property type="match status" value="1"/>
</dbReference>